<dbReference type="EMBL" id="CP149785">
    <property type="protein sequence ID" value="WYF46794.1"/>
    <property type="molecule type" value="Genomic_DNA"/>
</dbReference>
<protein>
    <recommendedName>
        <fullName evidence="2">DUF1579 domain-containing protein</fullName>
    </recommendedName>
</protein>
<accession>A0AAU6Q987</accession>
<proteinExistence type="predicted"/>
<gene>
    <name evidence="1" type="ORF">WDJ50_18300</name>
</gene>
<sequence>MSDSQAKAQEFLGNWTLLYTPGATYEAKIKFTRVEPDHIVSGRWNAVGVDSLGLTAHAWWDPHYQLYIIGVNPSAFTGGPNIPTTYSEYFVFRSIGSDGTVQGRYTKSPNSFYTSPYQMTGKKTGL</sequence>
<evidence type="ECO:0008006" key="2">
    <source>
        <dbReference type="Google" id="ProtNLM"/>
    </source>
</evidence>
<reference evidence="1" key="1">
    <citation type="submission" date="2024-03" db="EMBL/GenBank/DDBJ databases">
        <title>Deinococcus weizhi sp. nov., isolated from human skin.</title>
        <authorList>
            <person name="Wei Z."/>
            <person name="Tian F."/>
            <person name="Yang C."/>
            <person name="Xin L.T."/>
            <person name="Wen Z.J."/>
            <person name="Lan K.C."/>
            <person name="Yu L."/>
            <person name="Zhe W."/>
            <person name="Dan F.D."/>
            <person name="Jun W."/>
            <person name="Rui Z."/>
            <person name="Yong X.J."/>
            <person name="Ting Y."/>
            <person name="Wei X."/>
            <person name="Xu Z.G."/>
            <person name="Xin Z."/>
            <person name="Dong F.G."/>
            <person name="Ni X.M."/>
            <person name="Zheng M.G."/>
            <person name="Chun Y."/>
            <person name="Qian W.X."/>
        </authorList>
    </citation>
    <scope>NUCLEOTIDE SEQUENCE</scope>
    <source>
        <strain evidence="1">VB142</strain>
        <plasmid evidence="1">p2</plasmid>
    </source>
</reference>
<evidence type="ECO:0000313" key="1">
    <source>
        <dbReference type="EMBL" id="WYF46794.1"/>
    </source>
</evidence>
<keyword evidence="1" id="KW-0614">Plasmid</keyword>
<dbReference type="RefSeq" id="WP_339098314.1">
    <property type="nucleotide sequence ID" value="NZ_CP149785.1"/>
</dbReference>
<dbReference type="AlphaFoldDB" id="A0AAU6Q987"/>
<name>A0AAU6Q987_9DEIO</name>
<geneLocation type="plasmid" evidence="1">
    <name>p2</name>
</geneLocation>
<organism evidence="1">
    <name type="scientific">Deinococcus sp. VB142</name>
    <dbReference type="NCBI Taxonomy" id="3112952"/>
    <lineage>
        <taxon>Bacteria</taxon>
        <taxon>Thermotogati</taxon>
        <taxon>Deinococcota</taxon>
        <taxon>Deinococci</taxon>
        <taxon>Deinococcales</taxon>
        <taxon>Deinococcaceae</taxon>
        <taxon>Deinococcus</taxon>
    </lineage>
</organism>